<organism evidence="1 2">
    <name type="scientific">Pseudomonas panipatensis</name>
    <dbReference type="NCBI Taxonomy" id="428992"/>
    <lineage>
        <taxon>Bacteria</taxon>
        <taxon>Pseudomonadati</taxon>
        <taxon>Pseudomonadota</taxon>
        <taxon>Gammaproteobacteria</taxon>
        <taxon>Pseudomonadales</taxon>
        <taxon>Pseudomonadaceae</taxon>
        <taxon>Pseudomonas</taxon>
    </lineage>
</organism>
<proteinExistence type="predicted"/>
<protein>
    <submittedName>
        <fullName evidence="1">AZL_007950 family protein</fullName>
    </submittedName>
</protein>
<dbReference type="NCBIfam" id="TIGR04061">
    <property type="entry name" value="AZL_007950_fam"/>
    <property type="match status" value="1"/>
</dbReference>
<dbReference type="STRING" id="428992.SAMN05216272_103448"/>
<sequence length="192" mass="21438">MSVRYISAQGFDRSTCNALSLHQYLRGYPLTARRFIRLDNNLRVYWHTLFDLCPELLKLDPPEAETLFRAFMRHAIKRGLAADWRLHLALYRWLLTSRYAESLTEEHLETVMLAAASLWCDNDRSGNLGIAIAHHQCAGLVVGWKAAAGKGSATLDVVPPGPVRWSEAGFGCGLLAHPPLSLDGALAPVFRR</sequence>
<dbReference type="EMBL" id="FNDS01000003">
    <property type="protein sequence ID" value="SDH85473.1"/>
    <property type="molecule type" value="Genomic_DNA"/>
</dbReference>
<gene>
    <name evidence="1" type="ORF">SAMN05216272_103448</name>
</gene>
<evidence type="ECO:0000313" key="1">
    <source>
        <dbReference type="EMBL" id="SDH85473.1"/>
    </source>
</evidence>
<accession>A0A1G8FTJ7</accession>
<dbReference type="RefSeq" id="WP_170842789.1">
    <property type="nucleotide sequence ID" value="NZ_FNDS01000003.1"/>
</dbReference>
<name>A0A1G8FTJ7_9PSED</name>
<dbReference type="Proteomes" id="UP000199636">
    <property type="component" value="Unassembled WGS sequence"/>
</dbReference>
<reference evidence="2" key="1">
    <citation type="submission" date="2016-10" db="EMBL/GenBank/DDBJ databases">
        <authorList>
            <person name="Varghese N."/>
            <person name="Submissions S."/>
        </authorList>
    </citation>
    <scope>NUCLEOTIDE SEQUENCE [LARGE SCALE GENOMIC DNA]</scope>
    <source>
        <strain evidence="2">CCM 7469</strain>
    </source>
</reference>
<dbReference type="AlphaFoldDB" id="A0A1G8FTJ7"/>
<evidence type="ECO:0000313" key="2">
    <source>
        <dbReference type="Proteomes" id="UP000199636"/>
    </source>
</evidence>
<dbReference type="InterPro" id="IPR023973">
    <property type="entry name" value="MbnC-like"/>
</dbReference>
<keyword evidence="2" id="KW-1185">Reference proteome</keyword>